<dbReference type="EMBL" id="CAUOFW020010186">
    <property type="protein sequence ID" value="CAK9187864.1"/>
    <property type="molecule type" value="Genomic_DNA"/>
</dbReference>
<keyword evidence="2 7" id="KW-0812">Transmembrane</keyword>
<evidence type="ECO:0000256" key="7">
    <source>
        <dbReference type="SAM" id="Phobius"/>
    </source>
</evidence>
<feature type="transmembrane region" description="Helical" evidence="7">
    <location>
        <begin position="142"/>
        <end position="159"/>
    </location>
</feature>
<name>A0ABC8V4Q1_9AQUA</name>
<feature type="non-terminal residue" evidence="9">
    <location>
        <position position="206"/>
    </location>
</feature>
<evidence type="ECO:0000256" key="3">
    <source>
        <dbReference type="ARBA" id="ARBA00022970"/>
    </source>
</evidence>
<feature type="region of interest" description="Disordered" evidence="6">
    <location>
        <begin position="1"/>
        <end position="30"/>
    </location>
</feature>
<comment type="caution">
    <text evidence="9">The sequence shown here is derived from an EMBL/GenBank/DDBJ whole genome shotgun (WGS) entry which is preliminary data.</text>
</comment>
<evidence type="ECO:0000313" key="10">
    <source>
        <dbReference type="Proteomes" id="UP001642360"/>
    </source>
</evidence>
<feature type="transmembrane region" description="Helical" evidence="7">
    <location>
        <begin position="165"/>
        <end position="186"/>
    </location>
</feature>
<evidence type="ECO:0000256" key="4">
    <source>
        <dbReference type="ARBA" id="ARBA00022989"/>
    </source>
</evidence>
<keyword evidence="3" id="KW-0813">Transport</keyword>
<keyword evidence="10" id="KW-1185">Reference proteome</keyword>
<evidence type="ECO:0000256" key="5">
    <source>
        <dbReference type="ARBA" id="ARBA00023136"/>
    </source>
</evidence>
<evidence type="ECO:0000313" key="9">
    <source>
        <dbReference type="EMBL" id="CAK9187864.1"/>
    </source>
</evidence>
<dbReference type="Pfam" id="PF01490">
    <property type="entry name" value="Aa_trans"/>
    <property type="match status" value="1"/>
</dbReference>
<evidence type="ECO:0000256" key="2">
    <source>
        <dbReference type="ARBA" id="ARBA00022692"/>
    </source>
</evidence>
<dbReference type="Proteomes" id="UP001642360">
    <property type="component" value="Unassembled WGS sequence"/>
</dbReference>
<proteinExistence type="predicted"/>
<keyword evidence="3" id="KW-0029">Amino-acid transport</keyword>
<dbReference type="AlphaFoldDB" id="A0ABC8V4Q1"/>
<gene>
    <name evidence="9" type="ORF">ILEXP_LOCUS58475</name>
</gene>
<feature type="transmembrane region" description="Helical" evidence="7">
    <location>
        <begin position="108"/>
        <end position="130"/>
    </location>
</feature>
<evidence type="ECO:0000256" key="6">
    <source>
        <dbReference type="SAM" id="MobiDB-lite"/>
    </source>
</evidence>
<feature type="domain" description="Amino acid transporter transmembrane" evidence="8">
    <location>
        <begin position="77"/>
        <end position="189"/>
    </location>
</feature>
<evidence type="ECO:0000256" key="1">
    <source>
        <dbReference type="ARBA" id="ARBA00004370"/>
    </source>
</evidence>
<dbReference type="InterPro" id="IPR013057">
    <property type="entry name" value="AA_transpt_TM"/>
</dbReference>
<protein>
    <recommendedName>
        <fullName evidence="8">Amino acid transporter transmembrane domain-containing protein</fullName>
    </recommendedName>
</protein>
<keyword evidence="4 7" id="KW-1133">Transmembrane helix</keyword>
<dbReference type="GO" id="GO:0006865">
    <property type="term" value="P:amino acid transport"/>
    <property type="evidence" value="ECO:0007669"/>
    <property type="project" value="UniProtKB-KW"/>
</dbReference>
<dbReference type="GO" id="GO:0016020">
    <property type="term" value="C:membrane"/>
    <property type="evidence" value="ECO:0007669"/>
    <property type="project" value="UniProtKB-SubCell"/>
</dbReference>
<accession>A0ABC8V4Q1</accession>
<reference evidence="9 10" key="1">
    <citation type="submission" date="2024-02" db="EMBL/GenBank/DDBJ databases">
        <authorList>
            <person name="Vignale AGUSTIN F."/>
            <person name="Sosa J E."/>
            <person name="Modenutti C."/>
        </authorList>
    </citation>
    <scope>NUCLEOTIDE SEQUENCE [LARGE SCALE GENOMIC DNA]</scope>
</reference>
<comment type="subcellular location">
    <subcellularLocation>
        <location evidence="1">Membrane</location>
    </subcellularLocation>
</comment>
<organism evidence="9 10">
    <name type="scientific">Ilex paraguariensis</name>
    <name type="common">yerba mate</name>
    <dbReference type="NCBI Taxonomy" id="185542"/>
    <lineage>
        <taxon>Eukaryota</taxon>
        <taxon>Viridiplantae</taxon>
        <taxon>Streptophyta</taxon>
        <taxon>Embryophyta</taxon>
        <taxon>Tracheophyta</taxon>
        <taxon>Spermatophyta</taxon>
        <taxon>Magnoliopsida</taxon>
        <taxon>eudicotyledons</taxon>
        <taxon>Gunneridae</taxon>
        <taxon>Pentapetalae</taxon>
        <taxon>asterids</taxon>
        <taxon>campanulids</taxon>
        <taxon>Aquifoliales</taxon>
        <taxon>Aquifoliaceae</taxon>
        <taxon>Ilex</taxon>
    </lineage>
</organism>
<keyword evidence="5 7" id="KW-0472">Membrane</keyword>
<evidence type="ECO:0000259" key="8">
    <source>
        <dbReference type="Pfam" id="PF01490"/>
    </source>
</evidence>
<sequence length="206" mass="23388">MLPQKQAEEAIVSNFNETEHEGKEEEKEEEQSVFSVKSLLWHGGSVWDAWFSCASNQVAQVLLTLPYSFSQLGISRKEKENVNFKNHVIQWFEVLDGLLGPYWKAVGLAFNCTFLLFGSVIQLIACASNIYYINDRLDKRTWTYIFGACCATTVFIPSFHNYRIWSFLGLGMTTYTAWYMTVAALVHGQLPHFVVGCHSMKCDGAS</sequence>